<dbReference type="InterPro" id="IPR025269">
    <property type="entry name" value="SAM-like_dom"/>
</dbReference>
<keyword evidence="4" id="KW-1185">Reference proteome</keyword>
<name>A0ABY7TBB6_9SPHI</name>
<evidence type="ECO:0000313" key="4">
    <source>
        <dbReference type="Proteomes" id="UP001216139"/>
    </source>
</evidence>
<keyword evidence="1" id="KW-0238">DNA-binding</keyword>
<organism evidence="3 4">
    <name type="scientific">Mucilaginibacter jinjuensis</name>
    <dbReference type="NCBI Taxonomy" id="1176721"/>
    <lineage>
        <taxon>Bacteria</taxon>
        <taxon>Pseudomonadati</taxon>
        <taxon>Bacteroidota</taxon>
        <taxon>Sphingobacteriia</taxon>
        <taxon>Sphingobacteriales</taxon>
        <taxon>Sphingobacteriaceae</taxon>
        <taxon>Mucilaginibacter</taxon>
    </lineage>
</organism>
<dbReference type="Gene3D" id="1.10.150.130">
    <property type="match status" value="1"/>
</dbReference>
<dbReference type="InterPro" id="IPR010998">
    <property type="entry name" value="Integrase_recombinase_N"/>
</dbReference>
<dbReference type="Pfam" id="PF13102">
    <property type="entry name" value="Phage_int_SAM_5"/>
    <property type="match status" value="1"/>
</dbReference>
<proteinExistence type="predicted"/>
<dbReference type="SUPFAM" id="SSF56349">
    <property type="entry name" value="DNA breaking-rejoining enzymes"/>
    <property type="match status" value="1"/>
</dbReference>
<feature type="domain" description="Phage integrase SAM-like" evidence="2">
    <location>
        <begin position="103"/>
        <end position="200"/>
    </location>
</feature>
<protein>
    <submittedName>
        <fullName evidence="3">Site-specific integrase</fullName>
    </submittedName>
</protein>
<evidence type="ECO:0000256" key="1">
    <source>
        <dbReference type="ARBA" id="ARBA00023125"/>
    </source>
</evidence>
<dbReference type="RefSeq" id="WP_273631517.1">
    <property type="nucleotide sequence ID" value="NZ_CP117167.1"/>
</dbReference>
<accession>A0ABY7TBB6</accession>
<dbReference type="Proteomes" id="UP001216139">
    <property type="component" value="Chromosome"/>
</dbReference>
<reference evidence="3 4" key="1">
    <citation type="submission" date="2023-02" db="EMBL/GenBank/DDBJ databases">
        <title>Genome sequence of Mucilaginibacter jinjuensis strain KACC 16571.</title>
        <authorList>
            <person name="Kim S."/>
            <person name="Heo J."/>
            <person name="Kwon S.-W."/>
        </authorList>
    </citation>
    <scope>NUCLEOTIDE SEQUENCE [LARGE SCALE GENOMIC DNA]</scope>
    <source>
        <strain evidence="3 4">KACC 16571</strain>
    </source>
</reference>
<evidence type="ECO:0000259" key="2">
    <source>
        <dbReference type="Pfam" id="PF13102"/>
    </source>
</evidence>
<dbReference type="EMBL" id="CP117167">
    <property type="protein sequence ID" value="WCT13236.1"/>
    <property type="molecule type" value="Genomic_DNA"/>
</dbReference>
<dbReference type="InterPro" id="IPR011010">
    <property type="entry name" value="DNA_brk_join_enz"/>
</dbReference>
<sequence>MATVHAVILPLKKRKDGTWNVKIRVNKDGSSSYIETSHFVNSRQIWKKNQIKDPGILAMIEPVLTQYRKKIGDLASKLDTYSAAKLADYLIGKKEIKAEDINVVAFGRKRIEELTQANRLGSAKNMQTVVNSLIDFFGTEDIRINDIRFKMLLKYEAFLRKPRVQIRLDQFQRPQTRAIDGLTNNGLHNHMRDFRILFNNIKEFYNDEDEEVIVVKHYPFKKYKIPQVLPKEKPKLTIAQVAAIRDFKAEPGSRAELARDLFMLSFYLCGMNAVDMYKLPPADDSNIRIGYNRSKTASRRRDQAYINILIPEEARPIYTKYAGTLQKRYASHSGLDHALAFGIKKIGAALGHSDPEFYDARHAFGDFARNRCRFSMDDVGLSMNHKDQSNRVTDIYVAKNWDIIDEVQSKVIGLLSCYDLATALGITGDRIEVPSEITVKPEILRMQF</sequence>
<gene>
    <name evidence="3" type="ORF">PQO05_04740</name>
</gene>
<evidence type="ECO:0000313" key="3">
    <source>
        <dbReference type="EMBL" id="WCT13236.1"/>
    </source>
</evidence>